<sequence>MNSHDDGNNSDPSPGNYSRNRGVRNKGMSGVKEQAVGQEIQKQHQGRGNSTMVNVADTQTITVTNNFNF</sequence>
<name>O12302_GAMV</name>
<proteinExistence type="predicted"/>
<protein>
    <submittedName>
        <fullName evidence="2">Movement protein</fullName>
    </submittedName>
</protein>
<evidence type="ECO:0000313" key="3">
    <source>
        <dbReference type="Proteomes" id="UP000029766"/>
    </source>
</evidence>
<accession>O12302</accession>
<feature type="compositionally biased region" description="Polar residues" evidence="1">
    <location>
        <begin position="8"/>
        <end position="19"/>
    </location>
</feature>
<evidence type="ECO:0000256" key="1">
    <source>
        <dbReference type="SAM" id="MobiDB-lite"/>
    </source>
</evidence>
<reference evidence="2" key="1">
    <citation type="journal article" date="1998" name="Arch. Virol.">
        <title>Molecular cloning and complete nucleotide sequence of galinsoga mosaic virus genomic RNA.</title>
        <authorList>
            <person name="Ciuffreda P."/>
            <person name="Rubino L."/>
            <person name="Russo M."/>
        </authorList>
    </citation>
    <scope>NUCLEOTIDE SEQUENCE [LARGE SCALE GENOMIC DNA]</scope>
</reference>
<evidence type="ECO:0000313" key="2">
    <source>
        <dbReference type="EMBL" id="CAA73864.1"/>
    </source>
</evidence>
<dbReference type="Proteomes" id="UP000029766">
    <property type="component" value="Segment"/>
</dbReference>
<dbReference type="GeneID" id="1446423"/>
<dbReference type="OrthoDB" id="25370at10239"/>
<dbReference type="EMBL" id="Y13463">
    <property type="protein sequence ID" value="CAA73864.1"/>
    <property type="molecule type" value="Genomic_RNA"/>
</dbReference>
<dbReference type="RefSeq" id="NP_044734.1">
    <property type="nucleotide sequence ID" value="NC_001818.1"/>
</dbReference>
<organism evidence="2">
    <name type="scientific">Galinsoga mosaic virus</name>
    <name type="common">GaMV</name>
    <dbReference type="NCBI Taxonomy" id="60714"/>
    <lineage>
        <taxon>Viruses</taxon>
        <taxon>Riboviria</taxon>
        <taxon>Orthornavirae</taxon>
        <taxon>Kitrinoviricota</taxon>
        <taxon>Tolucaviricetes</taxon>
        <taxon>Tolivirales</taxon>
        <taxon>Tombusviridae</taxon>
        <taxon>Procedovirinae</taxon>
        <taxon>Gallantivirus</taxon>
        <taxon>Gallantivirus galinsogae</taxon>
    </lineage>
</organism>
<feature type="region of interest" description="Disordered" evidence="1">
    <location>
        <begin position="1"/>
        <end position="53"/>
    </location>
</feature>
<keyword evidence="3" id="KW-1185">Reference proteome</keyword>
<organismHost>
    <name type="scientific">Galinsoga parviflora</name>
    <name type="common">Gallant soldier</name>
    <name type="synonym">Tridax parviflora</name>
    <dbReference type="NCBI Taxonomy" id="176602"/>
</organismHost>
<dbReference type="KEGG" id="vg:1446423"/>